<protein>
    <recommendedName>
        <fullName evidence="3">Multi-ubiquitin domain-containing protein</fullName>
    </recommendedName>
</protein>
<dbReference type="RefSeq" id="WP_310273160.1">
    <property type="nucleotide sequence ID" value="NZ_JAVDXU010000008.1"/>
</dbReference>
<organism evidence="1 2">
    <name type="scientific">Roseateles saccharophilus</name>
    <name type="common">Pseudomonas saccharophila</name>
    <dbReference type="NCBI Taxonomy" id="304"/>
    <lineage>
        <taxon>Bacteria</taxon>
        <taxon>Pseudomonadati</taxon>
        <taxon>Pseudomonadota</taxon>
        <taxon>Betaproteobacteria</taxon>
        <taxon>Burkholderiales</taxon>
        <taxon>Sphaerotilaceae</taxon>
        <taxon>Roseateles</taxon>
    </lineage>
</organism>
<proteinExistence type="predicted"/>
<accession>A0ABU1YWC0</accession>
<sequence>MNSVELFLHGAGRPVVIQAQENDVLHDVLAKHDALPRDGEFVYLGEVRHAKDDPDPKHEEQAPADLALTLMALGLPIKRHIHTRAPRVISVTVEFNDESPQRVFGPNTTVESVLVWAKHRLHIDPVAGAELVLELVPGGEVPRMDAYLSDLAHGRAELTFKLVKEVNPQGAV</sequence>
<comment type="caution">
    <text evidence="1">The sequence shown here is derived from an EMBL/GenBank/DDBJ whole genome shotgun (WGS) entry which is preliminary data.</text>
</comment>
<keyword evidence="2" id="KW-1185">Reference proteome</keyword>
<name>A0ABU1YWC0_ROSSA</name>
<dbReference type="Proteomes" id="UP001180453">
    <property type="component" value="Unassembled WGS sequence"/>
</dbReference>
<evidence type="ECO:0008006" key="3">
    <source>
        <dbReference type="Google" id="ProtNLM"/>
    </source>
</evidence>
<evidence type="ECO:0000313" key="2">
    <source>
        <dbReference type="Proteomes" id="UP001180453"/>
    </source>
</evidence>
<dbReference type="EMBL" id="JAVDXU010000008">
    <property type="protein sequence ID" value="MDR7273128.1"/>
    <property type="molecule type" value="Genomic_DNA"/>
</dbReference>
<reference evidence="1 2" key="1">
    <citation type="submission" date="2023-07" db="EMBL/GenBank/DDBJ databases">
        <title>Sorghum-associated microbial communities from plants grown in Nebraska, USA.</title>
        <authorList>
            <person name="Schachtman D."/>
        </authorList>
    </citation>
    <scope>NUCLEOTIDE SEQUENCE [LARGE SCALE GENOMIC DNA]</scope>
    <source>
        <strain evidence="1 2">BE314</strain>
    </source>
</reference>
<gene>
    <name evidence="1" type="ORF">J2X20_005813</name>
</gene>
<evidence type="ECO:0000313" key="1">
    <source>
        <dbReference type="EMBL" id="MDR7273128.1"/>
    </source>
</evidence>